<dbReference type="PANTHER" id="PTHR43791:SF49">
    <property type="entry name" value="TRANSPORTER, PUTATIVE (AFU_ORTHOLOGUE AFUA_4G04250)-RELATED"/>
    <property type="match status" value="1"/>
</dbReference>
<feature type="transmembrane region" description="Helical" evidence="6">
    <location>
        <begin position="479"/>
        <end position="498"/>
    </location>
</feature>
<evidence type="ECO:0000256" key="3">
    <source>
        <dbReference type="ARBA" id="ARBA00022692"/>
    </source>
</evidence>
<dbReference type="GO" id="GO:0016020">
    <property type="term" value="C:membrane"/>
    <property type="evidence" value="ECO:0007669"/>
    <property type="project" value="UniProtKB-SubCell"/>
</dbReference>
<dbReference type="GO" id="GO:0022857">
    <property type="term" value="F:transmembrane transporter activity"/>
    <property type="evidence" value="ECO:0007669"/>
    <property type="project" value="InterPro"/>
</dbReference>
<keyword evidence="9" id="KW-1185">Reference proteome</keyword>
<feature type="transmembrane region" description="Helical" evidence="6">
    <location>
        <begin position="337"/>
        <end position="361"/>
    </location>
</feature>
<reference evidence="8" key="1">
    <citation type="submission" date="2022-11" db="EMBL/GenBank/DDBJ databases">
        <title>Genome Sequence of Cubamyces cubensis.</title>
        <authorList>
            <person name="Buettner E."/>
        </authorList>
    </citation>
    <scope>NUCLEOTIDE SEQUENCE</scope>
    <source>
        <strain evidence="8">MPL-01</strain>
    </source>
</reference>
<organism evidence="8 9">
    <name type="scientific">Trametes cubensis</name>
    <dbReference type="NCBI Taxonomy" id="1111947"/>
    <lineage>
        <taxon>Eukaryota</taxon>
        <taxon>Fungi</taxon>
        <taxon>Dikarya</taxon>
        <taxon>Basidiomycota</taxon>
        <taxon>Agaricomycotina</taxon>
        <taxon>Agaricomycetes</taxon>
        <taxon>Polyporales</taxon>
        <taxon>Polyporaceae</taxon>
        <taxon>Trametes</taxon>
    </lineage>
</organism>
<feature type="transmembrane region" description="Helical" evidence="6">
    <location>
        <begin position="251"/>
        <end position="269"/>
    </location>
</feature>
<feature type="domain" description="Major facilitator superfamily (MFS) profile" evidence="7">
    <location>
        <begin position="208"/>
        <end position="688"/>
    </location>
</feature>
<feature type="transmembrane region" description="Helical" evidence="6">
    <location>
        <begin position="281"/>
        <end position="303"/>
    </location>
</feature>
<gene>
    <name evidence="8" type="ORF">ONZ51_g1084</name>
</gene>
<dbReference type="InterPro" id="IPR020846">
    <property type="entry name" value="MFS_dom"/>
</dbReference>
<dbReference type="PANTHER" id="PTHR43791">
    <property type="entry name" value="PERMEASE-RELATED"/>
    <property type="match status" value="1"/>
</dbReference>
<keyword evidence="4 6" id="KW-1133">Transmembrane helix</keyword>
<evidence type="ECO:0000256" key="6">
    <source>
        <dbReference type="SAM" id="Phobius"/>
    </source>
</evidence>
<dbReference type="Pfam" id="PF07690">
    <property type="entry name" value="MFS_1"/>
    <property type="match status" value="1"/>
</dbReference>
<evidence type="ECO:0000256" key="1">
    <source>
        <dbReference type="ARBA" id="ARBA00004141"/>
    </source>
</evidence>
<dbReference type="EMBL" id="JAPEVG010000014">
    <property type="protein sequence ID" value="KAJ8496456.1"/>
    <property type="molecule type" value="Genomic_DNA"/>
</dbReference>
<evidence type="ECO:0000256" key="4">
    <source>
        <dbReference type="ARBA" id="ARBA00022989"/>
    </source>
</evidence>
<dbReference type="PROSITE" id="PS50850">
    <property type="entry name" value="MFS"/>
    <property type="match status" value="1"/>
</dbReference>
<proteinExistence type="predicted"/>
<feature type="transmembrane region" description="Helical" evidence="6">
    <location>
        <begin position="373"/>
        <end position="395"/>
    </location>
</feature>
<evidence type="ECO:0000256" key="5">
    <source>
        <dbReference type="ARBA" id="ARBA00023136"/>
    </source>
</evidence>
<comment type="caution">
    <text evidence="8">The sequence shown here is derived from an EMBL/GenBank/DDBJ whole genome shotgun (WGS) entry which is preliminary data.</text>
</comment>
<feature type="transmembrane region" description="Helical" evidence="6">
    <location>
        <begin position="510"/>
        <end position="531"/>
    </location>
</feature>
<evidence type="ECO:0000313" key="9">
    <source>
        <dbReference type="Proteomes" id="UP001215151"/>
    </source>
</evidence>
<sequence length="698" mass="77224">MDHLISIYGNHKSTTYTGLFKLLSIPHVYYNLNGDGFTAMNGSLLTSLGYLYRDDNCDFYDSRGLIPAWSNDIAERICARGNSLTYASLSTAVYTQKPSPCYHWTPRGSEWIPRGIHKTLLALLLHSYIVHCAMGWSEEAASMPPLSPMILNELAPLPLDINDSACSEKGEKQPSIHQYEHIVETASSIYQVDGDAERRLVRRLDMRVIPASMFLYFLCCIDRFNIGNAKILNSDAGDSLAQSLRLSDQQYLIALMVFFIAYAIFETPSNYLLKKYRPSRWLAFLMFMWGAMTMVIAACQNFASLVALRFLLGAFEAGLFPGIVYCLTFWYKPNERAVRIALIVACATLGGAFGGAIAFGVGKINGARGLEAWRWLFIFEGVPSCVCAILTYFIFPDYPETVTWLSPAERELATARIKGVASLGHHELTWAEARATLVDWRLYAHYLLFVAFSVGFASMSLFAPTIVQGLGYAGLSAQLFTVPPYAIGFLVCVAVAWVSDRYEMRALGAAFSFFVCAIAFLIEGVVVLLILETDSFPAPWVATSALLPPTAFVARYGVLCVALPFAFAISAPCLSWLTANLRNTGATTLAVPLNVSIATIGQITGEHAPARSFAACFSFSLCDLFVLFLGASWVWERSLDADHTRTFIYKSSEAPAFPTGHYTNAGFMFAGAALALGLRSYYVRRNRELLVGEPRWRM</sequence>
<dbReference type="InterPro" id="IPR011701">
    <property type="entry name" value="MFS"/>
</dbReference>
<feature type="transmembrane region" description="Helical" evidence="6">
    <location>
        <begin position="662"/>
        <end position="682"/>
    </location>
</feature>
<dbReference type="AlphaFoldDB" id="A0AAD7XG50"/>
<accession>A0AAD7XG50</accession>
<dbReference type="Gene3D" id="1.20.1250.20">
    <property type="entry name" value="MFS general substrate transporter like domains"/>
    <property type="match status" value="1"/>
</dbReference>
<protein>
    <recommendedName>
        <fullName evidence="7">Major facilitator superfamily (MFS) profile domain-containing protein</fullName>
    </recommendedName>
</protein>
<name>A0AAD7XG50_9APHY</name>
<feature type="transmembrane region" description="Helical" evidence="6">
    <location>
        <begin position="310"/>
        <end position="331"/>
    </location>
</feature>
<comment type="subcellular location">
    <subcellularLocation>
        <location evidence="1">Membrane</location>
        <topology evidence="1">Multi-pass membrane protein</topology>
    </subcellularLocation>
</comment>
<keyword evidence="3 6" id="KW-0812">Transmembrane</keyword>
<keyword evidence="2" id="KW-0813">Transport</keyword>
<evidence type="ECO:0000256" key="2">
    <source>
        <dbReference type="ARBA" id="ARBA00022448"/>
    </source>
</evidence>
<feature type="transmembrane region" description="Helical" evidence="6">
    <location>
        <begin position="552"/>
        <end position="577"/>
    </location>
</feature>
<evidence type="ECO:0000313" key="8">
    <source>
        <dbReference type="EMBL" id="KAJ8496456.1"/>
    </source>
</evidence>
<dbReference type="InterPro" id="IPR036259">
    <property type="entry name" value="MFS_trans_sf"/>
</dbReference>
<dbReference type="Proteomes" id="UP001215151">
    <property type="component" value="Unassembled WGS sequence"/>
</dbReference>
<dbReference type="FunFam" id="1.20.1250.20:FF:000057">
    <property type="entry name" value="MFS general substrate transporter"/>
    <property type="match status" value="1"/>
</dbReference>
<feature type="transmembrane region" description="Helical" evidence="6">
    <location>
        <begin position="443"/>
        <end position="467"/>
    </location>
</feature>
<keyword evidence="5 6" id="KW-0472">Membrane</keyword>
<feature type="transmembrane region" description="Helical" evidence="6">
    <location>
        <begin position="613"/>
        <end position="635"/>
    </location>
</feature>
<evidence type="ECO:0000259" key="7">
    <source>
        <dbReference type="PROSITE" id="PS50850"/>
    </source>
</evidence>
<dbReference type="SUPFAM" id="SSF103473">
    <property type="entry name" value="MFS general substrate transporter"/>
    <property type="match status" value="1"/>
</dbReference>